<feature type="non-terminal residue" evidence="1">
    <location>
        <position position="58"/>
    </location>
</feature>
<keyword evidence="2" id="KW-1185">Reference proteome</keyword>
<proteinExistence type="predicted"/>
<gene>
    <name evidence="1" type="ORF">Tsubulata_019678</name>
</gene>
<protein>
    <submittedName>
        <fullName evidence="1">Uncharacterized protein</fullName>
    </submittedName>
</protein>
<evidence type="ECO:0000313" key="2">
    <source>
        <dbReference type="Proteomes" id="UP001141552"/>
    </source>
</evidence>
<reference evidence="1" key="2">
    <citation type="journal article" date="2023" name="Plants (Basel)">
        <title>Annotation of the Turnera subulata (Passifloraceae) Draft Genome Reveals the S-Locus Evolved after the Divergence of Turneroideae from Passifloroideae in a Stepwise Manner.</title>
        <authorList>
            <person name="Henning P.M."/>
            <person name="Roalson E.H."/>
            <person name="Mir W."/>
            <person name="McCubbin A.G."/>
            <person name="Shore J.S."/>
        </authorList>
    </citation>
    <scope>NUCLEOTIDE SEQUENCE</scope>
    <source>
        <strain evidence="1">F60SS</strain>
    </source>
</reference>
<accession>A0A9Q0JD48</accession>
<reference evidence="1" key="1">
    <citation type="submission" date="2022-02" db="EMBL/GenBank/DDBJ databases">
        <authorList>
            <person name="Henning P.M."/>
            <person name="McCubbin A.G."/>
            <person name="Shore J.S."/>
        </authorList>
    </citation>
    <scope>NUCLEOTIDE SEQUENCE</scope>
    <source>
        <strain evidence="1">F60SS</strain>
        <tissue evidence="1">Leaves</tissue>
    </source>
</reference>
<comment type="caution">
    <text evidence="1">The sequence shown here is derived from an EMBL/GenBank/DDBJ whole genome shotgun (WGS) entry which is preliminary data.</text>
</comment>
<dbReference type="EMBL" id="JAKUCV010004154">
    <property type="protein sequence ID" value="KAJ4836325.1"/>
    <property type="molecule type" value="Genomic_DNA"/>
</dbReference>
<name>A0A9Q0JD48_9ROSI</name>
<organism evidence="1 2">
    <name type="scientific">Turnera subulata</name>
    <dbReference type="NCBI Taxonomy" id="218843"/>
    <lineage>
        <taxon>Eukaryota</taxon>
        <taxon>Viridiplantae</taxon>
        <taxon>Streptophyta</taxon>
        <taxon>Embryophyta</taxon>
        <taxon>Tracheophyta</taxon>
        <taxon>Spermatophyta</taxon>
        <taxon>Magnoliopsida</taxon>
        <taxon>eudicotyledons</taxon>
        <taxon>Gunneridae</taxon>
        <taxon>Pentapetalae</taxon>
        <taxon>rosids</taxon>
        <taxon>fabids</taxon>
        <taxon>Malpighiales</taxon>
        <taxon>Passifloraceae</taxon>
        <taxon>Turnera</taxon>
    </lineage>
</organism>
<dbReference type="Proteomes" id="UP001141552">
    <property type="component" value="Unassembled WGS sequence"/>
</dbReference>
<dbReference type="AlphaFoldDB" id="A0A9Q0JD48"/>
<sequence length="58" mass="6501">KTKEEEEGNRGDDSPVLGGGARFVKFFAAETDWSVNHITLSSLPSSPRLAGREERRRR</sequence>
<evidence type="ECO:0000313" key="1">
    <source>
        <dbReference type="EMBL" id="KAJ4836325.1"/>
    </source>
</evidence>